<dbReference type="RefSeq" id="WP_326926245.1">
    <property type="nucleotide sequence ID" value="NZ_CP123443.1"/>
</dbReference>
<accession>A0ABY8MEU8</accession>
<keyword evidence="1" id="KW-0472">Membrane</keyword>
<evidence type="ECO:0000313" key="3">
    <source>
        <dbReference type="Proteomes" id="UP001228690"/>
    </source>
</evidence>
<name>A0ABY8MEU8_9SPIO</name>
<feature type="transmembrane region" description="Helical" evidence="1">
    <location>
        <begin position="12"/>
        <end position="34"/>
    </location>
</feature>
<dbReference type="EMBL" id="CP123443">
    <property type="protein sequence ID" value="WGK68080.1"/>
    <property type="molecule type" value="Genomic_DNA"/>
</dbReference>
<dbReference type="Proteomes" id="UP001228690">
    <property type="component" value="Chromosome"/>
</dbReference>
<evidence type="ECO:0000313" key="2">
    <source>
        <dbReference type="EMBL" id="WGK68080.1"/>
    </source>
</evidence>
<organism evidence="2 3">
    <name type="scientific">Candidatus Haliotispira prima</name>
    <dbReference type="NCBI Taxonomy" id="3034016"/>
    <lineage>
        <taxon>Bacteria</taxon>
        <taxon>Pseudomonadati</taxon>
        <taxon>Spirochaetota</taxon>
        <taxon>Spirochaetia</taxon>
        <taxon>Spirochaetales</taxon>
        <taxon>Spirochaetaceae</taxon>
        <taxon>Candidatus Haliotispira</taxon>
    </lineage>
</organism>
<proteinExistence type="predicted"/>
<protein>
    <submittedName>
        <fullName evidence="2">DUF5367 family protein</fullName>
    </submittedName>
</protein>
<keyword evidence="1" id="KW-0812">Transmembrane</keyword>
<feature type="transmembrane region" description="Helical" evidence="1">
    <location>
        <begin position="46"/>
        <end position="68"/>
    </location>
</feature>
<feature type="transmembrane region" description="Helical" evidence="1">
    <location>
        <begin position="112"/>
        <end position="133"/>
    </location>
</feature>
<feature type="transmembrane region" description="Helical" evidence="1">
    <location>
        <begin position="80"/>
        <end position="100"/>
    </location>
</feature>
<gene>
    <name evidence="2" type="ORF">P0082_06245</name>
</gene>
<reference evidence="2 3" key="1">
    <citation type="submission" date="2023-04" db="EMBL/GenBank/DDBJ databases">
        <title>Spirochaete genome identified in red abalone sample constitutes a novel genus.</title>
        <authorList>
            <person name="Sharma S.P."/>
            <person name="Purcell C.M."/>
            <person name="Hyde J.R."/>
            <person name="Severin A.J."/>
        </authorList>
    </citation>
    <scope>NUCLEOTIDE SEQUENCE [LARGE SCALE GENOMIC DNA]</scope>
    <source>
        <strain evidence="2 3">SP-2023</strain>
    </source>
</reference>
<keyword evidence="3" id="KW-1185">Reference proteome</keyword>
<sequence>MQQHQFNQDFRSIVSRFCLVGIGFFVLFTVALYFTGAAVLRIFGSGFLFIGLLFIIFIVMTGLFLLCLRLTNTLPNQAPIAAISLCVPGMFLDTVTLRFLDKVLTPLAAFPLEFSSILMFAYASVIAISLVVYRI</sequence>
<evidence type="ECO:0000256" key="1">
    <source>
        <dbReference type="SAM" id="Phobius"/>
    </source>
</evidence>
<keyword evidence="1" id="KW-1133">Transmembrane helix</keyword>